<dbReference type="InterPro" id="IPR036950">
    <property type="entry name" value="PBP_transglycosylase"/>
</dbReference>
<dbReference type="PANTHER" id="PTHR32282:SF33">
    <property type="entry name" value="PEPTIDOGLYCAN GLYCOSYLTRANSFERASE"/>
    <property type="match status" value="1"/>
</dbReference>
<protein>
    <submittedName>
        <fullName evidence="12">PASTA domain-containing protein</fullName>
    </submittedName>
</protein>
<feature type="region of interest" description="Disordered" evidence="9">
    <location>
        <begin position="19"/>
        <end position="40"/>
    </location>
</feature>
<dbReference type="Proteomes" id="UP000298127">
    <property type="component" value="Unassembled WGS sequence"/>
</dbReference>
<keyword evidence="4" id="KW-0808">Transferase</keyword>
<dbReference type="EMBL" id="SPQZ01000004">
    <property type="protein sequence ID" value="TFV96860.1"/>
    <property type="molecule type" value="Genomic_DNA"/>
</dbReference>
<evidence type="ECO:0000313" key="13">
    <source>
        <dbReference type="Proteomes" id="UP000298127"/>
    </source>
</evidence>
<evidence type="ECO:0000256" key="8">
    <source>
        <dbReference type="ARBA" id="ARBA00049902"/>
    </source>
</evidence>
<dbReference type="Gene3D" id="3.30.10.20">
    <property type="match status" value="2"/>
</dbReference>
<dbReference type="GO" id="GO:0009002">
    <property type="term" value="F:serine-type D-Ala-D-Ala carboxypeptidase activity"/>
    <property type="evidence" value="ECO:0007669"/>
    <property type="project" value="UniProtKB-EC"/>
</dbReference>
<dbReference type="GO" id="GO:0006508">
    <property type="term" value="P:proteolysis"/>
    <property type="evidence" value="ECO:0007669"/>
    <property type="project" value="UniProtKB-KW"/>
</dbReference>
<dbReference type="PANTHER" id="PTHR32282">
    <property type="entry name" value="BINDING PROTEIN TRANSPEPTIDASE, PUTATIVE-RELATED"/>
    <property type="match status" value="1"/>
</dbReference>
<keyword evidence="13" id="KW-1185">Reference proteome</keyword>
<feature type="region of interest" description="Disordered" evidence="9">
    <location>
        <begin position="64"/>
        <end position="87"/>
    </location>
</feature>
<dbReference type="Gene3D" id="1.10.3810.10">
    <property type="entry name" value="Biosynthetic peptidoglycan transglycosylase-like"/>
    <property type="match status" value="1"/>
</dbReference>
<dbReference type="InterPro" id="IPR001264">
    <property type="entry name" value="Glyco_trans_51"/>
</dbReference>
<keyword evidence="3" id="KW-0328">Glycosyltransferase</keyword>
<keyword evidence="2" id="KW-0645">Protease</keyword>
<keyword evidence="10" id="KW-1133">Transmembrane helix</keyword>
<evidence type="ECO:0000313" key="12">
    <source>
        <dbReference type="EMBL" id="TFV96860.1"/>
    </source>
</evidence>
<evidence type="ECO:0000256" key="5">
    <source>
        <dbReference type="ARBA" id="ARBA00022801"/>
    </source>
</evidence>
<evidence type="ECO:0000256" key="7">
    <source>
        <dbReference type="ARBA" id="ARBA00034000"/>
    </source>
</evidence>
<dbReference type="InterPro" id="IPR001460">
    <property type="entry name" value="PCN-bd_Tpept"/>
</dbReference>
<dbReference type="GO" id="GO:0030288">
    <property type="term" value="C:outer membrane-bounded periplasmic space"/>
    <property type="evidence" value="ECO:0007669"/>
    <property type="project" value="TreeGrafter"/>
</dbReference>
<dbReference type="GO" id="GO:0008955">
    <property type="term" value="F:peptidoglycan glycosyltransferase activity"/>
    <property type="evidence" value="ECO:0007669"/>
    <property type="project" value="UniProtKB-EC"/>
</dbReference>
<comment type="caution">
    <text evidence="12">The sequence shown here is derived from an EMBL/GenBank/DDBJ whole genome shotgun (WGS) entry which is preliminary data.</text>
</comment>
<dbReference type="InterPro" id="IPR023346">
    <property type="entry name" value="Lysozyme-like_dom_sf"/>
</dbReference>
<sequence length="935" mass="98934">MPERMPLCGRRPRRRCAPNSPICAPRATEPSRGAHHDRASNAAVSGTICQSRNEHCVHGGRWVPAADPSPSAQSAKEKGWSVADDRSGGSRGRALLAFVGLSVAVGVLAAVAVTPALAVGGLAASSSISMFEKLPGFLQIGDLAEKTNIYATMPDGSPKLLASFFDQDREEVDWENVSSYAKDAAVAGEDPRFYEHGGIDIQGTLRAAAVSLGGGSIQGGSSITQQYVKNVLVQEAVATAKTQEEEEAAVEAAIRQTPDRKIKEMRLAIGVEKKYTKNEILMGYLNIAFFGGRVYGIESAAHYYFGTTAKDLTLDQAASLLAIVNNPEKFRLDKPDNPKNGAENGYANTLSRRDYILDKMLEHSKITEAEHDAAKALPITPTITLPSTGCATAEGSAYFCDYVYWTIRNDEAFGATEAERLTLLKRGGLDVYTTIDPLMQGTAEVAMRELVPPTADGIDLGASSVSVEVGTGRVLQMTQNKVFSDDPEVLTDPVYSAVNYNTDGEYGGSAGFQPGSTYKIFTLAEWIKEGHSLNEYVNAYRRSDWGDFNDSCLGVQSDPSWNPRNDEGGGGGTWSALTNTQQSYNTGFVAMAKQLDLCGIRTMAESFGVHRADGDPLQQGPASILGTNEVAPVTMAAAFAGVAGNGMVCKPIVIDRVLRHGTEIPVPSADCAQKVDPQITAAMAYAMQRVMSGGTGSTSDDRTEPHSPMIGKTGTTDNAEATWMSGASTRVATTVGVFNASGHVNLRETYINGEEAALIRHMIWPRIMSTANAQYPGGEFPEPDDSALVTVMRDVPDVRGKSIGEAEQIIEDAGFSFSDGGARDSELPAGQVVGTEPSGTAPRGSLITAFTSNGALVIVPQVDSDPQSAAKTLRNAGFTVKTSEQETTDPKAVGRVISIDPAPGTAVAPGSTITIVVGKAAPEPVPTPEPTPSDG</sequence>
<organism evidence="12 13">
    <name type="scientific">Orlajensenia leifsoniae</name>
    <dbReference type="NCBI Taxonomy" id="2561933"/>
    <lineage>
        <taxon>Bacteria</taxon>
        <taxon>Bacillati</taxon>
        <taxon>Actinomycetota</taxon>
        <taxon>Actinomycetes</taxon>
        <taxon>Micrococcales</taxon>
        <taxon>Microbacteriaceae</taxon>
        <taxon>Orlajensenia</taxon>
    </lineage>
</organism>
<dbReference type="SMART" id="SM00740">
    <property type="entry name" value="PASTA"/>
    <property type="match status" value="2"/>
</dbReference>
<comment type="catalytic activity">
    <reaction evidence="8">
        <text>[GlcNAc-(1-&gt;4)-Mur2Ac(oyl-L-Ala-gamma-D-Glu-L-Lys-D-Ala-D-Ala)](n)-di-trans,octa-cis-undecaprenyl diphosphate + beta-D-GlcNAc-(1-&gt;4)-Mur2Ac(oyl-L-Ala-gamma-D-Glu-L-Lys-D-Ala-D-Ala)-di-trans,octa-cis-undecaprenyl diphosphate = [GlcNAc-(1-&gt;4)-Mur2Ac(oyl-L-Ala-gamma-D-Glu-L-Lys-D-Ala-D-Ala)](n+1)-di-trans,octa-cis-undecaprenyl diphosphate + di-trans,octa-cis-undecaprenyl diphosphate + H(+)</text>
        <dbReference type="Rhea" id="RHEA:23708"/>
        <dbReference type="Rhea" id="RHEA-COMP:9602"/>
        <dbReference type="Rhea" id="RHEA-COMP:9603"/>
        <dbReference type="ChEBI" id="CHEBI:15378"/>
        <dbReference type="ChEBI" id="CHEBI:58405"/>
        <dbReference type="ChEBI" id="CHEBI:60033"/>
        <dbReference type="ChEBI" id="CHEBI:78435"/>
        <dbReference type="EC" id="2.4.99.28"/>
    </reaction>
</comment>
<dbReference type="PROSITE" id="PS51178">
    <property type="entry name" value="PASTA"/>
    <property type="match status" value="1"/>
</dbReference>
<evidence type="ECO:0000256" key="1">
    <source>
        <dbReference type="ARBA" id="ARBA00022645"/>
    </source>
</evidence>
<keyword evidence="6" id="KW-0511">Multifunctional enzyme</keyword>
<dbReference type="AlphaFoldDB" id="A0A4Y9QXK7"/>
<reference evidence="12 13" key="1">
    <citation type="journal article" date="2018" name="J. Microbiol.">
        <title>Leifsonia flava sp. nov., a novel actinobacterium isolated from the rhizosphere of Aquilegia viridiflora.</title>
        <authorList>
            <person name="Cai Y."/>
            <person name="Tao W.Z."/>
            <person name="Ma Y.J."/>
            <person name="Cheng J."/>
            <person name="Zhang M.Y."/>
            <person name="Zhang Y.X."/>
        </authorList>
    </citation>
    <scope>NUCLEOTIDE SEQUENCE [LARGE SCALE GENOMIC DNA]</scope>
    <source>
        <strain evidence="12 13">SYP-B2174</strain>
    </source>
</reference>
<feature type="region of interest" description="Disordered" evidence="9">
    <location>
        <begin position="692"/>
        <end position="717"/>
    </location>
</feature>
<evidence type="ECO:0000256" key="4">
    <source>
        <dbReference type="ARBA" id="ARBA00022679"/>
    </source>
</evidence>
<comment type="catalytic activity">
    <reaction evidence="7">
        <text>Preferential cleavage: (Ac)2-L-Lys-D-Ala-|-D-Ala. Also transpeptidation of peptidyl-alanyl moieties that are N-acyl substituents of D-alanine.</text>
        <dbReference type="EC" id="3.4.16.4"/>
    </reaction>
</comment>
<feature type="transmembrane region" description="Helical" evidence="10">
    <location>
        <begin position="95"/>
        <end position="124"/>
    </location>
</feature>
<dbReference type="Pfam" id="PF03793">
    <property type="entry name" value="PASTA"/>
    <property type="match status" value="2"/>
</dbReference>
<dbReference type="Gene3D" id="3.40.710.10">
    <property type="entry name" value="DD-peptidase/beta-lactamase superfamily"/>
    <property type="match status" value="1"/>
</dbReference>
<dbReference type="GO" id="GO:0009252">
    <property type="term" value="P:peptidoglycan biosynthetic process"/>
    <property type="evidence" value="ECO:0007669"/>
    <property type="project" value="TreeGrafter"/>
</dbReference>
<dbReference type="Pfam" id="PF00912">
    <property type="entry name" value="Transgly"/>
    <property type="match status" value="1"/>
</dbReference>
<dbReference type="SUPFAM" id="SSF53955">
    <property type="entry name" value="Lysozyme-like"/>
    <property type="match status" value="1"/>
</dbReference>
<dbReference type="InterPro" id="IPR050396">
    <property type="entry name" value="Glycosyltr_51/Transpeptidase"/>
</dbReference>
<evidence type="ECO:0000256" key="6">
    <source>
        <dbReference type="ARBA" id="ARBA00023268"/>
    </source>
</evidence>
<dbReference type="Pfam" id="PF00905">
    <property type="entry name" value="Transpeptidase"/>
    <property type="match status" value="1"/>
</dbReference>
<name>A0A4Y9QXK7_9MICO</name>
<evidence type="ECO:0000256" key="10">
    <source>
        <dbReference type="SAM" id="Phobius"/>
    </source>
</evidence>
<feature type="domain" description="PASTA" evidence="11">
    <location>
        <begin position="841"/>
        <end position="919"/>
    </location>
</feature>
<dbReference type="CDD" id="cd06577">
    <property type="entry name" value="PASTA_pknB"/>
    <property type="match status" value="1"/>
</dbReference>
<evidence type="ECO:0000256" key="2">
    <source>
        <dbReference type="ARBA" id="ARBA00022670"/>
    </source>
</evidence>
<accession>A0A4Y9QXK7</accession>
<keyword evidence="10" id="KW-0812">Transmembrane</keyword>
<dbReference type="GO" id="GO:0008658">
    <property type="term" value="F:penicillin binding"/>
    <property type="evidence" value="ECO:0007669"/>
    <property type="project" value="InterPro"/>
</dbReference>
<evidence type="ECO:0000256" key="3">
    <source>
        <dbReference type="ARBA" id="ARBA00022676"/>
    </source>
</evidence>
<feature type="compositionally biased region" description="Basic and acidic residues" evidence="9">
    <location>
        <begin position="75"/>
        <end position="87"/>
    </location>
</feature>
<dbReference type="SUPFAM" id="SSF56601">
    <property type="entry name" value="beta-lactamase/transpeptidase-like"/>
    <property type="match status" value="1"/>
</dbReference>
<proteinExistence type="predicted"/>
<dbReference type="InterPro" id="IPR012338">
    <property type="entry name" value="Beta-lactam/transpept-like"/>
</dbReference>
<feature type="compositionally biased region" description="Low complexity" evidence="9">
    <location>
        <begin position="64"/>
        <end position="74"/>
    </location>
</feature>
<keyword evidence="5" id="KW-0378">Hydrolase</keyword>
<evidence type="ECO:0000259" key="11">
    <source>
        <dbReference type="PROSITE" id="PS51178"/>
    </source>
</evidence>
<keyword evidence="1" id="KW-0121">Carboxypeptidase</keyword>
<keyword evidence="10" id="KW-0472">Membrane</keyword>
<dbReference type="InterPro" id="IPR005543">
    <property type="entry name" value="PASTA_dom"/>
</dbReference>
<gene>
    <name evidence="12" type="ORF">E4M00_12385</name>
</gene>
<evidence type="ECO:0000256" key="9">
    <source>
        <dbReference type="SAM" id="MobiDB-lite"/>
    </source>
</evidence>